<proteinExistence type="predicted"/>
<evidence type="ECO:0000313" key="1">
    <source>
        <dbReference type="EMBL" id="OYQ34897.1"/>
    </source>
</evidence>
<protein>
    <recommendedName>
        <fullName evidence="3">DUF4440 domain-containing protein</fullName>
    </recommendedName>
</protein>
<dbReference type="AlphaFoldDB" id="A0A255Z078"/>
<accession>A0A255Z078</accession>
<reference evidence="1 2" key="1">
    <citation type="submission" date="2017-07" db="EMBL/GenBank/DDBJ databases">
        <title>Niveispirillum cyanobacteriorum sp. nov., isolated from cyanobacterial aggregates in a eutrophic lake.</title>
        <authorList>
            <person name="Cai H."/>
        </authorList>
    </citation>
    <scope>NUCLEOTIDE SEQUENCE [LARGE SCALE GENOMIC DNA]</scope>
    <source>
        <strain evidence="2">TH1-14</strain>
    </source>
</reference>
<comment type="caution">
    <text evidence="1">The sequence shown here is derived from an EMBL/GenBank/DDBJ whole genome shotgun (WGS) entry which is preliminary data.</text>
</comment>
<dbReference type="Gene3D" id="3.10.450.50">
    <property type="match status" value="1"/>
</dbReference>
<evidence type="ECO:0000313" key="2">
    <source>
        <dbReference type="Proteomes" id="UP000216998"/>
    </source>
</evidence>
<organism evidence="1 2">
    <name type="scientific">Niveispirillum lacus</name>
    <dbReference type="NCBI Taxonomy" id="1981099"/>
    <lineage>
        <taxon>Bacteria</taxon>
        <taxon>Pseudomonadati</taxon>
        <taxon>Pseudomonadota</taxon>
        <taxon>Alphaproteobacteria</taxon>
        <taxon>Rhodospirillales</taxon>
        <taxon>Azospirillaceae</taxon>
        <taxon>Niveispirillum</taxon>
    </lineage>
</organism>
<dbReference type="Proteomes" id="UP000216998">
    <property type="component" value="Unassembled WGS sequence"/>
</dbReference>
<keyword evidence="2" id="KW-1185">Reference proteome</keyword>
<name>A0A255Z078_9PROT</name>
<evidence type="ECO:0008006" key="3">
    <source>
        <dbReference type="Google" id="ProtNLM"/>
    </source>
</evidence>
<dbReference type="EMBL" id="NOXU01000027">
    <property type="protein sequence ID" value="OYQ34897.1"/>
    <property type="molecule type" value="Genomic_DNA"/>
</dbReference>
<sequence length="196" mass="21603">MAAAETYFTIELKGIFHFCKELGMGLRHQNRRTPRQLARSFGALTCATIMTLPVLAQNHPAQGVMDADRAFAARAKEVGPGPAFAEFGEPRVLMLNDPVPGTDARDLAKMFGPDVEIDWGPMDGAVSADGTLGYTWGKARWFRNRPDGTKEELPPSRYVTIWRKQQDGSWKFLADGGLHAPEAKAFAEKKAAEKPQ</sequence>
<gene>
    <name evidence="1" type="ORF">CHU95_09955</name>
</gene>